<dbReference type="VEuPathDB" id="VectorBase:ADIR011555"/>
<feature type="region of interest" description="Disordered" evidence="2">
    <location>
        <begin position="36"/>
        <end position="60"/>
    </location>
</feature>
<reference evidence="3" key="2">
    <citation type="submission" date="2020-05" db="UniProtKB">
        <authorList>
            <consortium name="EnsemblMetazoa"/>
        </authorList>
    </citation>
    <scope>IDENTIFICATION</scope>
    <source>
        <strain evidence="3">WRAIR2</strain>
    </source>
</reference>
<protein>
    <submittedName>
        <fullName evidence="3">Uncharacterized protein</fullName>
    </submittedName>
</protein>
<feature type="region of interest" description="Disordered" evidence="2">
    <location>
        <begin position="518"/>
        <end position="547"/>
    </location>
</feature>
<name>A0A182NV54_9DIPT</name>
<feature type="region of interest" description="Disordered" evidence="2">
    <location>
        <begin position="630"/>
        <end position="699"/>
    </location>
</feature>
<organism evidence="3 4">
    <name type="scientific">Anopheles dirus</name>
    <dbReference type="NCBI Taxonomy" id="7168"/>
    <lineage>
        <taxon>Eukaryota</taxon>
        <taxon>Metazoa</taxon>
        <taxon>Ecdysozoa</taxon>
        <taxon>Arthropoda</taxon>
        <taxon>Hexapoda</taxon>
        <taxon>Insecta</taxon>
        <taxon>Pterygota</taxon>
        <taxon>Neoptera</taxon>
        <taxon>Endopterygota</taxon>
        <taxon>Diptera</taxon>
        <taxon>Nematocera</taxon>
        <taxon>Culicoidea</taxon>
        <taxon>Culicidae</taxon>
        <taxon>Anophelinae</taxon>
        <taxon>Anopheles</taxon>
    </lineage>
</organism>
<dbReference type="STRING" id="7168.A0A182NV54"/>
<feature type="compositionally biased region" description="Polar residues" evidence="2">
    <location>
        <begin position="107"/>
        <end position="121"/>
    </location>
</feature>
<feature type="compositionally biased region" description="Gly residues" evidence="2">
    <location>
        <begin position="161"/>
        <end position="179"/>
    </location>
</feature>
<keyword evidence="1" id="KW-0175">Coiled coil</keyword>
<proteinExistence type="predicted"/>
<sequence length="699" mass="73486">MMNLTVPAVTGRLRRKSIAAEVAHCLPELRFDDGVAGSGGGGSTKHHAKRRGSLGGEPIRRPSLVSRWFKHISDAADAYKARTKGTHEYGDDSAGGGAGHPPKDSFETVTETQKIEQTSTPLERLERKDTQCRAVSSSAGGHPHQHHPPGPPGGPTSAVHGAGGQGSLGAGHAHPGGAGRPTDESRLSLGPGAVAGAGTPGSSANETEDNLENEEKEKFKRTQRRGSQECNGSGGGGGGRTTDDDEPDDEHYPRGQHPGGGGGRGSNNTRTITQQCSLVAPSEIHVSVSSTLTAEPILTPAEQLRRYDQLIQKTLASKQRVVCDMFKVPDEHFQAIADIAAQPEAPKEPTDIVLAAFAYGQTLMEILSEYTRVTESQQISAVSTSICDECSVARGSTKNHIPSITSTTTIAAKDPIESTVPTIGGGGGVGGPVPSVPSATGASAVMPPVGPTSTSTTPPQPIGMVNLDQGVNITEDEDGYCEIDEVRAAAVLMAENEKARKLTEAAAAAGVNAVDTLDDGGDVGRAPKSPESHIEINENYDSTQSPSMTQKYSGTLGVELCGSNRLLHAATLAPTVPCHLIANYVTGLNAQISQLLHKINEKDMEREHLRRENQHLRELLDAMHQERVLESQETNQEHQQQLAHGDEQQQPQAVSPSTSVPGSEVSQQQQQQQTPPPSAPEDTANGTTTSGAPTVPKTD</sequence>
<reference evidence="4" key="1">
    <citation type="submission" date="2013-03" db="EMBL/GenBank/DDBJ databases">
        <title>The Genome Sequence of Anopheles dirus WRAIR2.</title>
        <authorList>
            <consortium name="The Broad Institute Genomics Platform"/>
            <person name="Neafsey D.E."/>
            <person name="Walton C."/>
            <person name="Walker B."/>
            <person name="Young S.K."/>
            <person name="Zeng Q."/>
            <person name="Gargeya S."/>
            <person name="Fitzgerald M."/>
            <person name="Haas B."/>
            <person name="Abouelleil A."/>
            <person name="Allen A.W."/>
            <person name="Alvarado L."/>
            <person name="Arachchi H.M."/>
            <person name="Berlin A.M."/>
            <person name="Chapman S.B."/>
            <person name="Gainer-Dewar J."/>
            <person name="Goldberg J."/>
            <person name="Griggs A."/>
            <person name="Gujja S."/>
            <person name="Hansen M."/>
            <person name="Howarth C."/>
            <person name="Imamovic A."/>
            <person name="Ireland A."/>
            <person name="Larimer J."/>
            <person name="McCowan C."/>
            <person name="Murphy C."/>
            <person name="Pearson M."/>
            <person name="Poon T.W."/>
            <person name="Priest M."/>
            <person name="Roberts A."/>
            <person name="Saif S."/>
            <person name="Shea T."/>
            <person name="Sisk P."/>
            <person name="Sykes S."/>
            <person name="Wortman J."/>
            <person name="Nusbaum C."/>
            <person name="Birren B."/>
        </authorList>
    </citation>
    <scope>NUCLEOTIDE SEQUENCE [LARGE SCALE GENOMIC DNA]</scope>
    <source>
        <strain evidence="4">WRAIR2</strain>
    </source>
</reference>
<dbReference type="Proteomes" id="UP000075884">
    <property type="component" value="Unassembled WGS sequence"/>
</dbReference>
<feature type="compositionally biased region" description="Polar residues" evidence="2">
    <location>
        <begin position="631"/>
        <end position="666"/>
    </location>
</feature>
<dbReference type="GO" id="GO:0005085">
    <property type="term" value="F:guanyl-nucleotide exchange factor activity"/>
    <property type="evidence" value="ECO:0007669"/>
    <property type="project" value="TreeGrafter"/>
</dbReference>
<accession>A0A182NV54</accession>
<dbReference type="GO" id="GO:0001664">
    <property type="term" value="F:G protein-coupled receptor binding"/>
    <property type="evidence" value="ECO:0007669"/>
    <property type="project" value="TreeGrafter"/>
</dbReference>
<keyword evidence="4" id="KW-1185">Reference proteome</keyword>
<evidence type="ECO:0000313" key="4">
    <source>
        <dbReference type="Proteomes" id="UP000075884"/>
    </source>
</evidence>
<dbReference type="GO" id="GO:0005737">
    <property type="term" value="C:cytoplasm"/>
    <property type="evidence" value="ECO:0007669"/>
    <property type="project" value="TreeGrafter"/>
</dbReference>
<feature type="coiled-coil region" evidence="1">
    <location>
        <begin position="592"/>
        <end position="626"/>
    </location>
</feature>
<dbReference type="PANTHER" id="PTHR45872">
    <property type="entry name" value="RHO GUANINE NUCLEOTIDE EXCHANGE FACTOR 2, ISOFORM D"/>
    <property type="match status" value="1"/>
</dbReference>
<dbReference type="PANTHER" id="PTHR45872:SF2">
    <property type="entry name" value="RHO GUANINE NUCLEOTIDE EXCHANGE FACTOR 2, ISOFORM D"/>
    <property type="match status" value="1"/>
</dbReference>
<dbReference type="AlphaFoldDB" id="A0A182NV54"/>
<evidence type="ECO:0000256" key="1">
    <source>
        <dbReference type="SAM" id="Coils"/>
    </source>
</evidence>
<evidence type="ECO:0000313" key="3">
    <source>
        <dbReference type="EnsemblMetazoa" id="ADIR011555-PA"/>
    </source>
</evidence>
<feature type="region of interest" description="Disordered" evidence="2">
    <location>
        <begin position="85"/>
        <end position="270"/>
    </location>
</feature>
<dbReference type="EnsemblMetazoa" id="ADIR011555-RA">
    <property type="protein sequence ID" value="ADIR011555-PA"/>
    <property type="gene ID" value="ADIR011555"/>
</dbReference>
<dbReference type="GO" id="GO:0007186">
    <property type="term" value="P:G protein-coupled receptor signaling pathway"/>
    <property type="evidence" value="ECO:0007669"/>
    <property type="project" value="TreeGrafter"/>
</dbReference>
<evidence type="ECO:0000256" key="2">
    <source>
        <dbReference type="SAM" id="MobiDB-lite"/>
    </source>
</evidence>